<feature type="region of interest" description="Disordered" evidence="9">
    <location>
        <begin position="1"/>
        <end position="23"/>
    </location>
</feature>
<evidence type="ECO:0000256" key="8">
    <source>
        <dbReference type="PROSITE-ProRule" id="PRU01240"/>
    </source>
</evidence>
<evidence type="ECO:0000313" key="11">
    <source>
        <dbReference type="EMBL" id="MDL9981126.1"/>
    </source>
</evidence>
<keyword evidence="4 11" id="KW-0378">Hydrolase</keyword>
<dbReference type="SUPFAM" id="SSF54897">
    <property type="entry name" value="Protease propeptides/inhibitors"/>
    <property type="match status" value="1"/>
</dbReference>
<feature type="domain" description="Peptidase S53" evidence="10">
    <location>
        <begin position="160"/>
        <end position="509"/>
    </location>
</feature>
<protein>
    <submittedName>
        <fullName evidence="11">S53 family peptidase</fullName>
        <ecNumber evidence="11">3.4.-.-</ecNumber>
    </submittedName>
</protein>
<comment type="caution">
    <text evidence="8">Lacks conserved residue(s) required for the propagation of feature annotation.</text>
</comment>
<dbReference type="PANTHER" id="PTHR14218:SF15">
    <property type="entry name" value="TRIPEPTIDYL-PEPTIDASE 1"/>
    <property type="match status" value="1"/>
</dbReference>
<sequence length="542" mass="53336">MHGPLPGSEREPIAGTSAQGAVPADQQIDATLVLRRKAEVPAEVLEHPIPSDEFARLYGADQADADAVAAAVEAAGAQVVSVDLGGRLMRIRGTASVVQRLFGADLQVVADGTGTFRQRTGPLSLPADLHGRVTAVLGLDDRPQAEAHFRVLPAAAAAVSYTPVQVGAMYQFPPGTDGTGRTVAIIELGGGFAQADLDAYFSGLGIPTPTVTAVGVDGASNVPGQDPNGADGEVLLDIEVVGALAPGAHIIVYFAPNTDAGFLDAVTTAAHATPTPDAISISWGQSEDAWTAQARTAMDSAFVDAAGMGVTVTAAAGDNGSGDGAIDATAHADFPASSPHVLACGGTTLHGSGSTISSETVWNDGSTGGATGGGVSDVFPIPSWQSAVGVPTNAGGTTGRGVPDVAGDADPQTGYKVRVDGSDLVIGGTSAVAPLWAALVARLVQATGTRTGLIQPKLYAGATGSATAPGFRDITSGSNGAFGAKPGWDACTGLGSPVGASLLTVLGGAATGGGSTGGGSTGGSHGGKGHGGHKHGGHHPKG</sequence>
<dbReference type="EMBL" id="JASXSZ010000006">
    <property type="protein sequence ID" value="MDL9981126.1"/>
    <property type="molecule type" value="Genomic_DNA"/>
</dbReference>
<comment type="caution">
    <text evidence="11">The sequence shown here is derived from an EMBL/GenBank/DDBJ whole genome shotgun (WGS) entry which is preliminary data.</text>
</comment>
<keyword evidence="6" id="KW-0106">Calcium</keyword>
<feature type="region of interest" description="Disordered" evidence="9">
    <location>
        <begin position="514"/>
        <end position="542"/>
    </location>
</feature>
<dbReference type="InterPro" id="IPR015366">
    <property type="entry name" value="S53_propep"/>
</dbReference>
<dbReference type="InterPro" id="IPR036852">
    <property type="entry name" value="Peptidase_S8/S53_dom_sf"/>
</dbReference>
<evidence type="ECO:0000256" key="2">
    <source>
        <dbReference type="ARBA" id="ARBA00022670"/>
    </source>
</evidence>
<dbReference type="SMART" id="SM00944">
    <property type="entry name" value="Pro-kuma_activ"/>
    <property type="match status" value="1"/>
</dbReference>
<dbReference type="RefSeq" id="WP_286290131.1">
    <property type="nucleotide sequence ID" value="NZ_JASXSZ010000006.1"/>
</dbReference>
<evidence type="ECO:0000256" key="6">
    <source>
        <dbReference type="ARBA" id="ARBA00022837"/>
    </source>
</evidence>
<feature type="compositionally biased region" description="Basic residues" evidence="9">
    <location>
        <begin position="527"/>
        <end position="542"/>
    </location>
</feature>
<dbReference type="PROSITE" id="PS51695">
    <property type="entry name" value="SEDOLISIN"/>
    <property type="match status" value="1"/>
</dbReference>
<dbReference type="GO" id="GO:0016787">
    <property type="term" value="F:hydrolase activity"/>
    <property type="evidence" value="ECO:0007669"/>
    <property type="project" value="UniProtKB-KW"/>
</dbReference>
<evidence type="ECO:0000256" key="4">
    <source>
        <dbReference type="ARBA" id="ARBA00022801"/>
    </source>
</evidence>
<keyword evidence="2" id="KW-0645">Protease</keyword>
<name>A0ABT7N338_9MICO</name>
<keyword evidence="12" id="KW-1185">Reference proteome</keyword>
<dbReference type="PROSITE" id="PS51892">
    <property type="entry name" value="SUBTILASE"/>
    <property type="match status" value="1"/>
</dbReference>
<feature type="compositionally biased region" description="Gly residues" evidence="9">
    <location>
        <begin position="514"/>
        <end position="526"/>
    </location>
</feature>
<keyword evidence="5" id="KW-0720">Serine protease</keyword>
<dbReference type="SUPFAM" id="SSF52743">
    <property type="entry name" value="Subtilisin-like"/>
    <property type="match status" value="1"/>
</dbReference>
<dbReference type="EC" id="3.4.-.-" evidence="11"/>
<evidence type="ECO:0000256" key="5">
    <source>
        <dbReference type="ARBA" id="ARBA00022825"/>
    </source>
</evidence>
<comment type="cofactor">
    <cofactor evidence="1">
        <name>Ca(2+)</name>
        <dbReference type="ChEBI" id="CHEBI:29108"/>
    </cofactor>
</comment>
<dbReference type="CDD" id="cd04056">
    <property type="entry name" value="Peptidases_S53"/>
    <property type="match status" value="1"/>
</dbReference>
<dbReference type="Gene3D" id="3.40.50.200">
    <property type="entry name" value="Peptidase S8/S53 domain"/>
    <property type="match status" value="1"/>
</dbReference>
<dbReference type="InterPro" id="IPR050819">
    <property type="entry name" value="Tripeptidyl-peptidase_I"/>
</dbReference>
<evidence type="ECO:0000256" key="9">
    <source>
        <dbReference type="SAM" id="MobiDB-lite"/>
    </source>
</evidence>
<evidence type="ECO:0000256" key="7">
    <source>
        <dbReference type="ARBA" id="ARBA00023145"/>
    </source>
</evidence>
<dbReference type="InterPro" id="IPR030400">
    <property type="entry name" value="Sedolisin_dom"/>
</dbReference>
<reference evidence="11 12" key="1">
    <citation type="submission" date="2023-06" db="EMBL/GenBank/DDBJ databases">
        <title>Microbacterium sp. nov., isolated from a waste landfill.</title>
        <authorList>
            <person name="Wen W."/>
        </authorList>
    </citation>
    <scope>NUCLEOTIDE SEQUENCE [LARGE SCALE GENOMIC DNA]</scope>
    <source>
        <strain evidence="11 12">ASV49</strain>
    </source>
</reference>
<accession>A0ABT7N338</accession>
<dbReference type="PANTHER" id="PTHR14218">
    <property type="entry name" value="PROTEASE S8 TRIPEPTIDYL PEPTIDASE I CLN2"/>
    <property type="match status" value="1"/>
</dbReference>
<keyword evidence="3" id="KW-0479">Metal-binding</keyword>
<comment type="similarity">
    <text evidence="8">Belongs to the peptidase S8 family.</text>
</comment>
<evidence type="ECO:0000256" key="1">
    <source>
        <dbReference type="ARBA" id="ARBA00001913"/>
    </source>
</evidence>
<evidence type="ECO:0000313" key="12">
    <source>
        <dbReference type="Proteomes" id="UP001235064"/>
    </source>
</evidence>
<dbReference type="Pfam" id="PF09286">
    <property type="entry name" value="Pro-kuma_activ"/>
    <property type="match status" value="1"/>
</dbReference>
<evidence type="ECO:0000256" key="3">
    <source>
        <dbReference type="ARBA" id="ARBA00022723"/>
    </source>
</evidence>
<keyword evidence="7" id="KW-0865">Zymogen</keyword>
<proteinExistence type="inferred from homology"/>
<gene>
    <name evidence="11" type="ORF">QSV35_17475</name>
</gene>
<organism evidence="11 12">
    <name type="scientific">Microbacterium candidum</name>
    <dbReference type="NCBI Taxonomy" id="3041922"/>
    <lineage>
        <taxon>Bacteria</taxon>
        <taxon>Bacillati</taxon>
        <taxon>Actinomycetota</taxon>
        <taxon>Actinomycetes</taxon>
        <taxon>Micrococcales</taxon>
        <taxon>Microbacteriaceae</taxon>
        <taxon>Microbacterium</taxon>
    </lineage>
</organism>
<evidence type="ECO:0000259" key="10">
    <source>
        <dbReference type="PROSITE" id="PS51695"/>
    </source>
</evidence>
<dbReference type="Proteomes" id="UP001235064">
    <property type="component" value="Unassembled WGS sequence"/>
</dbReference>